<proteinExistence type="inferred from homology"/>
<dbReference type="EC" id="2.7.1.12" evidence="3 10"/>
<comment type="pathway">
    <text evidence="1">Carbohydrate acid metabolism.</text>
</comment>
<dbReference type="InterPro" id="IPR031322">
    <property type="entry name" value="Shikimate/glucono_kinase"/>
</dbReference>
<dbReference type="InterPro" id="IPR027417">
    <property type="entry name" value="P-loop_NTPase"/>
</dbReference>
<dbReference type="Gene3D" id="3.40.50.300">
    <property type="entry name" value="P-loop containing nucleotide triphosphate hydrolases"/>
    <property type="match status" value="1"/>
</dbReference>
<dbReference type="GO" id="GO:0019521">
    <property type="term" value="P:D-gluconate metabolic process"/>
    <property type="evidence" value="ECO:0007669"/>
    <property type="project" value="UniProtKB-KW"/>
</dbReference>
<dbReference type="Pfam" id="PF01202">
    <property type="entry name" value="SKI"/>
    <property type="match status" value="1"/>
</dbReference>
<keyword evidence="8" id="KW-0311">Gluconate utilization</keyword>
<evidence type="ECO:0000256" key="8">
    <source>
        <dbReference type="ARBA" id="ARBA00023064"/>
    </source>
</evidence>
<dbReference type="NCBIfam" id="TIGR01313">
    <property type="entry name" value="therm_gnt_kin"/>
    <property type="match status" value="1"/>
</dbReference>
<keyword evidence="6 10" id="KW-0418">Kinase</keyword>
<dbReference type="GO" id="GO:0046316">
    <property type="term" value="F:gluconokinase activity"/>
    <property type="evidence" value="ECO:0007669"/>
    <property type="project" value="UniProtKB-EC"/>
</dbReference>
<evidence type="ECO:0000313" key="12">
    <source>
        <dbReference type="Proteomes" id="UP001139516"/>
    </source>
</evidence>
<dbReference type="PANTHER" id="PTHR43442">
    <property type="entry name" value="GLUCONOKINASE-RELATED"/>
    <property type="match status" value="1"/>
</dbReference>
<dbReference type="FunFam" id="3.40.50.300:FF:000522">
    <property type="entry name" value="Gluconokinase"/>
    <property type="match status" value="1"/>
</dbReference>
<keyword evidence="5 10" id="KW-0547">Nucleotide-binding</keyword>
<sequence>MKRPSVLLVMGVSGAGKTSVGKALAEALGWQFRDADEFHPQSNKDKMAHGIPLDDSDRAPWLAAIAQWIDSSHAMGEPAVVTCSALKRRYRDVVVGARDFVQLVYLRGDMSVLAERIGGRQGHFMPAALLESQLDTLEEPGEDENPVVVDVAQPVEAEVAAVLAETGLRAR</sequence>
<evidence type="ECO:0000256" key="3">
    <source>
        <dbReference type="ARBA" id="ARBA00012054"/>
    </source>
</evidence>
<evidence type="ECO:0000256" key="5">
    <source>
        <dbReference type="ARBA" id="ARBA00022741"/>
    </source>
</evidence>
<evidence type="ECO:0000256" key="2">
    <source>
        <dbReference type="ARBA" id="ARBA00008420"/>
    </source>
</evidence>
<dbReference type="GO" id="GO:0005524">
    <property type="term" value="F:ATP binding"/>
    <property type="evidence" value="ECO:0007669"/>
    <property type="project" value="UniProtKB-KW"/>
</dbReference>
<comment type="catalytic activity">
    <reaction evidence="9 10">
        <text>D-gluconate + ATP = 6-phospho-D-gluconate + ADP + H(+)</text>
        <dbReference type="Rhea" id="RHEA:19433"/>
        <dbReference type="ChEBI" id="CHEBI:15378"/>
        <dbReference type="ChEBI" id="CHEBI:18391"/>
        <dbReference type="ChEBI" id="CHEBI:30616"/>
        <dbReference type="ChEBI" id="CHEBI:58759"/>
        <dbReference type="ChEBI" id="CHEBI:456216"/>
        <dbReference type="EC" id="2.7.1.12"/>
    </reaction>
</comment>
<dbReference type="AlphaFoldDB" id="A0A9X2BTW8"/>
<evidence type="ECO:0000256" key="10">
    <source>
        <dbReference type="RuleBase" id="RU363066"/>
    </source>
</evidence>
<name>A0A9X2BTW8_9PROT</name>
<dbReference type="Proteomes" id="UP001139516">
    <property type="component" value="Unassembled WGS sequence"/>
</dbReference>
<dbReference type="RefSeq" id="WP_248665720.1">
    <property type="nucleotide sequence ID" value="NZ_JALPRX010000014.1"/>
</dbReference>
<dbReference type="EMBL" id="JALPRX010000014">
    <property type="protein sequence ID" value="MCK8783596.1"/>
    <property type="molecule type" value="Genomic_DNA"/>
</dbReference>
<evidence type="ECO:0000313" key="11">
    <source>
        <dbReference type="EMBL" id="MCK8783596.1"/>
    </source>
</evidence>
<dbReference type="SUPFAM" id="SSF52540">
    <property type="entry name" value="P-loop containing nucleoside triphosphate hydrolases"/>
    <property type="match status" value="1"/>
</dbReference>
<comment type="similarity">
    <text evidence="2 10">Belongs to the gluconokinase GntK/GntV family.</text>
</comment>
<accession>A0A9X2BTW8</accession>
<evidence type="ECO:0000256" key="1">
    <source>
        <dbReference type="ARBA" id="ARBA00004761"/>
    </source>
</evidence>
<protein>
    <recommendedName>
        <fullName evidence="3 10">Gluconokinase</fullName>
        <ecNumber evidence="3 10">2.7.1.12</ecNumber>
    </recommendedName>
</protein>
<dbReference type="CDD" id="cd02021">
    <property type="entry name" value="GntK"/>
    <property type="match status" value="1"/>
</dbReference>
<dbReference type="PANTHER" id="PTHR43442:SF3">
    <property type="entry name" value="GLUCONOKINASE-RELATED"/>
    <property type="match status" value="1"/>
</dbReference>
<dbReference type="InterPro" id="IPR006001">
    <property type="entry name" value="Therm_gnt_kin"/>
</dbReference>
<keyword evidence="7 10" id="KW-0067">ATP-binding</keyword>
<keyword evidence="12" id="KW-1185">Reference proteome</keyword>
<evidence type="ECO:0000256" key="9">
    <source>
        <dbReference type="ARBA" id="ARBA00048090"/>
    </source>
</evidence>
<evidence type="ECO:0000256" key="6">
    <source>
        <dbReference type="ARBA" id="ARBA00022777"/>
    </source>
</evidence>
<organism evidence="11 12">
    <name type="scientific">Roseomonas acroporae</name>
    <dbReference type="NCBI Taxonomy" id="2937791"/>
    <lineage>
        <taxon>Bacteria</taxon>
        <taxon>Pseudomonadati</taxon>
        <taxon>Pseudomonadota</taxon>
        <taxon>Alphaproteobacteria</taxon>
        <taxon>Acetobacterales</taxon>
        <taxon>Roseomonadaceae</taxon>
        <taxon>Roseomonas</taxon>
    </lineage>
</organism>
<keyword evidence="4 10" id="KW-0808">Transferase</keyword>
<evidence type="ECO:0000256" key="7">
    <source>
        <dbReference type="ARBA" id="ARBA00022840"/>
    </source>
</evidence>
<dbReference type="GO" id="GO:0005737">
    <property type="term" value="C:cytoplasm"/>
    <property type="evidence" value="ECO:0007669"/>
    <property type="project" value="TreeGrafter"/>
</dbReference>
<reference evidence="11" key="1">
    <citation type="submission" date="2022-04" db="EMBL/GenBank/DDBJ databases">
        <title>Roseomonas acroporae sp. nov., isolated from coral Acropora digitifera.</title>
        <authorList>
            <person name="Sun H."/>
        </authorList>
    </citation>
    <scope>NUCLEOTIDE SEQUENCE</scope>
    <source>
        <strain evidence="11">NAR14</strain>
    </source>
</reference>
<evidence type="ECO:0000256" key="4">
    <source>
        <dbReference type="ARBA" id="ARBA00022679"/>
    </source>
</evidence>
<gene>
    <name evidence="11" type="ORF">M0638_04275</name>
</gene>
<comment type="caution">
    <text evidence="11">The sequence shown here is derived from an EMBL/GenBank/DDBJ whole genome shotgun (WGS) entry which is preliminary data.</text>
</comment>